<protein>
    <submittedName>
        <fullName evidence="1">Pyridoxamine 5'-phosphate oxidase family protein</fullName>
    </submittedName>
</protein>
<sequence>MRRKDREITDLNTIKKIIEKCKIMHLGLSKDNTPYVVPLNFGFDSQNNLIYFHCASQGMKLDFLESNSLACLQFCTGYCLTTPENPGHGCGYGFNYESVTAWGKGAVVYDTAEKIRALKLLMIQQTGKDFEFTEKEAQTVTIVRIKIERFFGKKRLEF</sequence>
<accession>A0A9D9N2R7</accession>
<dbReference type="InterPro" id="IPR024747">
    <property type="entry name" value="Pyridox_Oxase-rel"/>
</dbReference>
<name>A0A9D9N2R7_9SPIR</name>
<dbReference type="Gene3D" id="2.30.110.10">
    <property type="entry name" value="Electron Transport, Fmn-binding Protein, Chain A"/>
    <property type="match status" value="1"/>
</dbReference>
<dbReference type="AlphaFoldDB" id="A0A9D9N2R7"/>
<dbReference type="Pfam" id="PF12900">
    <property type="entry name" value="Pyridox_ox_2"/>
    <property type="match status" value="1"/>
</dbReference>
<dbReference type="PANTHER" id="PTHR34071">
    <property type="entry name" value="5-NITROIMIDAZOLE ANTIBIOTICS RESISTANCE PROTEIN, NIMA-FAMILY-RELATED PROTEIN-RELATED"/>
    <property type="match status" value="1"/>
</dbReference>
<evidence type="ECO:0000313" key="2">
    <source>
        <dbReference type="Proteomes" id="UP000823638"/>
    </source>
</evidence>
<gene>
    <name evidence="1" type="ORF">IAA81_08460</name>
</gene>
<dbReference type="InterPro" id="IPR012349">
    <property type="entry name" value="Split_barrel_FMN-bd"/>
</dbReference>
<dbReference type="PANTHER" id="PTHR34071:SF2">
    <property type="entry name" value="FLAVIN-NUCLEOTIDE-BINDING PROTEIN"/>
    <property type="match status" value="1"/>
</dbReference>
<dbReference type="Proteomes" id="UP000823638">
    <property type="component" value="Unassembled WGS sequence"/>
</dbReference>
<comment type="caution">
    <text evidence="1">The sequence shown here is derived from an EMBL/GenBank/DDBJ whole genome shotgun (WGS) entry which is preliminary data.</text>
</comment>
<reference evidence="1" key="1">
    <citation type="submission" date="2020-10" db="EMBL/GenBank/DDBJ databases">
        <authorList>
            <person name="Gilroy R."/>
        </authorList>
    </citation>
    <scope>NUCLEOTIDE SEQUENCE</scope>
    <source>
        <strain evidence="1">10532</strain>
    </source>
</reference>
<reference evidence="1" key="2">
    <citation type="journal article" date="2021" name="PeerJ">
        <title>Extensive microbial diversity within the chicken gut microbiome revealed by metagenomics and culture.</title>
        <authorList>
            <person name="Gilroy R."/>
            <person name="Ravi A."/>
            <person name="Getino M."/>
            <person name="Pursley I."/>
            <person name="Horton D.L."/>
            <person name="Alikhan N.F."/>
            <person name="Baker D."/>
            <person name="Gharbi K."/>
            <person name="Hall N."/>
            <person name="Watson M."/>
            <person name="Adriaenssens E.M."/>
            <person name="Foster-Nyarko E."/>
            <person name="Jarju S."/>
            <person name="Secka A."/>
            <person name="Antonio M."/>
            <person name="Oren A."/>
            <person name="Chaudhuri R.R."/>
            <person name="La Ragione R."/>
            <person name="Hildebrand F."/>
            <person name="Pallen M.J."/>
        </authorList>
    </citation>
    <scope>NUCLEOTIDE SEQUENCE</scope>
    <source>
        <strain evidence="1">10532</strain>
    </source>
</reference>
<organism evidence="1 2">
    <name type="scientific">Candidatus Gallitreponema excrementavium</name>
    <dbReference type="NCBI Taxonomy" id="2840840"/>
    <lineage>
        <taxon>Bacteria</taxon>
        <taxon>Pseudomonadati</taxon>
        <taxon>Spirochaetota</taxon>
        <taxon>Spirochaetia</taxon>
        <taxon>Spirochaetales</taxon>
        <taxon>Candidatus Gallitreponema</taxon>
    </lineage>
</organism>
<proteinExistence type="predicted"/>
<dbReference type="SUPFAM" id="SSF50475">
    <property type="entry name" value="FMN-binding split barrel"/>
    <property type="match status" value="1"/>
</dbReference>
<dbReference type="EMBL" id="JADIMM010000097">
    <property type="protein sequence ID" value="MBO8458239.1"/>
    <property type="molecule type" value="Genomic_DNA"/>
</dbReference>
<evidence type="ECO:0000313" key="1">
    <source>
        <dbReference type="EMBL" id="MBO8458239.1"/>
    </source>
</evidence>